<feature type="compositionally biased region" description="Low complexity" evidence="1">
    <location>
        <begin position="123"/>
        <end position="136"/>
    </location>
</feature>
<gene>
    <name evidence="3" type="ORF">E3J48_04345</name>
</gene>
<protein>
    <submittedName>
        <fullName evidence="3">Dinitrogenase iron-molybdenum cofactor biosynthesis protein</fullName>
    </submittedName>
</protein>
<comment type="caution">
    <text evidence="3">The sequence shown here is derived from an EMBL/GenBank/DDBJ whole genome shotgun (WGS) entry which is preliminary data.</text>
</comment>
<dbReference type="Pfam" id="PF17253">
    <property type="entry name" value="DUF5320"/>
    <property type="match status" value="1"/>
</dbReference>
<reference evidence="3 4" key="1">
    <citation type="submission" date="2019-03" db="EMBL/GenBank/DDBJ databases">
        <title>Metabolic potential of uncultured bacteria and archaea associated with petroleum seepage in deep-sea sediments.</title>
        <authorList>
            <person name="Dong X."/>
            <person name="Hubert C."/>
        </authorList>
    </citation>
    <scope>NUCLEOTIDE SEQUENCE [LARGE SCALE GENOMIC DNA]</scope>
    <source>
        <strain evidence="3">E29_bin52</strain>
    </source>
</reference>
<accession>A0A523W5R9</accession>
<feature type="compositionally biased region" description="Gly residues" evidence="1">
    <location>
        <begin position="137"/>
        <end position="154"/>
    </location>
</feature>
<dbReference type="AlphaFoldDB" id="A0A523W5R9"/>
<dbReference type="PANTHER" id="PTHR42983:SF1">
    <property type="entry name" value="IRON-MOLYBDENUM PROTEIN"/>
    <property type="match status" value="1"/>
</dbReference>
<dbReference type="Pfam" id="PF02579">
    <property type="entry name" value="Nitro_FeMo-Co"/>
    <property type="match status" value="1"/>
</dbReference>
<sequence length="205" mass="21353">MKIAVSSSGQELNARVDPRFGRSPYFIIVEPETMQFEAVCNPNLSAMHGAGIQTAQMIANKGVSAVLTGNCGPNAFQTLSAAGIQVIVGITGTVKDAVERYKKGKLKPSSQASVGGHFGMGGTDPTPGITPDPGTFPGRGGGRGMGGGTMGGGFPRTPYKGASSSGPLPVSKEEELSFLKTQAQARSKELTNINERIKELEKKKQ</sequence>
<dbReference type="InterPro" id="IPR003731">
    <property type="entry name" value="Di-Nase_FeMo-co_biosynth"/>
</dbReference>
<dbReference type="Proteomes" id="UP000319130">
    <property type="component" value="Unassembled WGS sequence"/>
</dbReference>
<dbReference type="EMBL" id="SOIZ01000189">
    <property type="protein sequence ID" value="TET62347.1"/>
    <property type="molecule type" value="Genomic_DNA"/>
</dbReference>
<evidence type="ECO:0000313" key="3">
    <source>
        <dbReference type="EMBL" id="TET62347.1"/>
    </source>
</evidence>
<dbReference type="InterPro" id="IPR036105">
    <property type="entry name" value="DiNase_FeMo-co_biosyn_sf"/>
</dbReference>
<evidence type="ECO:0000256" key="1">
    <source>
        <dbReference type="SAM" id="MobiDB-lite"/>
    </source>
</evidence>
<dbReference type="CDD" id="cd00851">
    <property type="entry name" value="MTH1175"/>
    <property type="match status" value="1"/>
</dbReference>
<dbReference type="PANTHER" id="PTHR42983">
    <property type="entry name" value="DINITROGENASE IRON-MOLYBDENUM COFACTOR PROTEIN-RELATED"/>
    <property type="match status" value="1"/>
</dbReference>
<evidence type="ECO:0000313" key="4">
    <source>
        <dbReference type="Proteomes" id="UP000319130"/>
    </source>
</evidence>
<name>A0A523W5R9_UNCAE</name>
<dbReference type="InterPro" id="IPR035205">
    <property type="entry name" value="DUF5320"/>
</dbReference>
<dbReference type="InterPro" id="IPR033913">
    <property type="entry name" value="MTH1175_dom"/>
</dbReference>
<organism evidence="3 4">
    <name type="scientific">Aerophobetes bacterium</name>
    <dbReference type="NCBI Taxonomy" id="2030807"/>
    <lineage>
        <taxon>Bacteria</taxon>
        <taxon>Candidatus Aerophobota</taxon>
    </lineage>
</organism>
<evidence type="ECO:0000259" key="2">
    <source>
        <dbReference type="Pfam" id="PF02579"/>
    </source>
</evidence>
<feature type="domain" description="Dinitrogenase iron-molybdenum cofactor biosynthesis" evidence="2">
    <location>
        <begin position="13"/>
        <end position="103"/>
    </location>
</feature>
<proteinExistence type="predicted"/>
<feature type="region of interest" description="Disordered" evidence="1">
    <location>
        <begin position="108"/>
        <end position="176"/>
    </location>
</feature>
<dbReference type="Gene3D" id="3.30.420.130">
    <property type="entry name" value="Dinitrogenase iron-molybdenum cofactor biosynthesis domain"/>
    <property type="match status" value="1"/>
</dbReference>
<dbReference type="SUPFAM" id="SSF53146">
    <property type="entry name" value="Nitrogenase accessory factor-like"/>
    <property type="match status" value="1"/>
</dbReference>